<evidence type="ECO:0000256" key="3">
    <source>
        <dbReference type="SAM" id="MobiDB-lite"/>
    </source>
</evidence>
<feature type="region of interest" description="Disordered" evidence="3">
    <location>
        <begin position="1100"/>
        <end position="1121"/>
    </location>
</feature>
<evidence type="ECO:0000313" key="6">
    <source>
        <dbReference type="Proteomes" id="UP001054902"/>
    </source>
</evidence>
<sequence length="1433" mass="161155">MSDFLNKQIRRPAPPQVVHLCNSQLIPNVDPPIHVIEGTITSVTPANQRTPELFTVTYKGGFTERLTAEEVEIGLSLMDKRFTSCLNASTIEKEQERVIKYNEAMQERYDLGMEVKVSHEIMWKLTLVAATEIEYEFRVGERLAQLQASSGASQEQSCRYYREHPTSYLGGQYTAPTKPSEDTCGKVIFSPSTLAQRVRTGISKACDYYQSTVVGNQEYSRRSSRIASSSAPTTRPNILEVGGAVALSVLQIFEEVGDASIGQAGEYLKSEVEMEGEEEEINPYFKPTALMIYNHLRAHRSTKAADFQTAINYAMEDSIPMPMPLMDLTKLSEDLISNEKCKVAFECVSGQTLKALHSIEPSEFSQCKFRLTFEREDTDGDEEKSLEMDDIITEKEILKQNEKTWRARKYFETWRHVSVNGGKTVWPSWSLYTNEKLKEFKKEEVADETSNSVDPPTGTNETGEQATNDLALAQALAETTTTTSRRARRTTRGDGADGPVFYGSNQSLTHQQIIDTIQRLTVKSYPKGMTVMDLKTLIMGDSEISNYNAMTELKRVRTALGKLVCRMGKLDRLFLDIEIEKTLRTSIASEQLISLLFVSQVSKEIKEGGEANDTVYSSSNISNANHDTAVPSSETELDELQKYIQTLHVTELSIRSILLSHYRSARGNNTLQQITPVVLAMSADERENDSEGVDKVFFFQKDESGNVTKEVRGDIEWIKEGHDHIGKSVYRPAVVNVDSMLNVDASTITCYWYKIVAFCPSKEVDVDDDDVDNTKDTTNSDLNVVDCASVGRRTRFKAVWEGSIESQEDSNEYLILTEAQVDAGLKAAELCRRKNLEEPPEPIAHPFDGMEGMGILLRPIEGDEKTPLQAMVAGHETTKKKEREGVDFHLLVFPTSTHESHNRHGFWGTVSSDGSQLKVSESGLTYRIEAQEYHPSSPAYAACESVVEYLEGNATVGPFLEPVDPIALGIPEYPEIIKHPMDISTVKKKLANGDYGRIPPGGEYSSSVGKMLHGPFYQDIMLIFDNAMLFNPNGDYIHNVAANLKALTSKKITTLSNKAESQANAYASISGNSRRKKSSSVYVAEDSDVDMYEYESDYDDEFRSKGRSKKRNRSKPSKVEDYATRAIEHPIRFQNTTDSSFIASLPLKTNPKKFSLPIEWSCRITRNVNGTKTEDVMKTNESNDTNKEREDLQMIYSQINDQHNASIRRSSRAQQMASGKTGGHQMSDALSGVEFYLLNRDDDLRQELGSLAPETTSREKVEKMRQILHEEYYAKLFYKYCSASNTSNPVVMESMSDKGTGIFTDSSFPPFLGRVVPNVSDDTDQVTWEINPEFIVPAIRWVLRGLVASGHIVEWERNSLSSYENEPLLLINHVYFYNGKKCPYEVLVKRKKAMQALDEEEESEEEVEMSAYEKMRAERVARNKEKLKALGLA</sequence>
<dbReference type="SUPFAM" id="SSF47370">
    <property type="entry name" value="Bromodomain"/>
    <property type="match status" value="1"/>
</dbReference>
<feature type="region of interest" description="Disordered" evidence="3">
    <location>
        <begin position="443"/>
        <end position="463"/>
    </location>
</feature>
<feature type="compositionally biased region" description="Polar residues" evidence="3">
    <location>
        <begin position="448"/>
        <end position="463"/>
    </location>
</feature>
<dbReference type="SMART" id="SM00297">
    <property type="entry name" value="BROMO"/>
    <property type="match status" value="1"/>
</dbReference>
<protein>
    <recommendedName>
        <fullName evidence="4">Bromo domain-containing protein</fullName>
    </recommendedName>
</protein>
<proteinExistence type="predicted"/>
<dbReference type="InterPro" id="IPR001487">
    <property type="entry name" value="Bromodomain"/>
</dbReference>
<dbReference type="Pfam" id="PF00439">
    <property type="entry name" value="Bromodomain"/>
    <property type="match status" value="1"/>
</dbReference>
<evidence type="ECO:0000313" key="5">
    <source>
        <dbReference type="EMBL" id="GFH48331.1"/>
    </source>
</evidence>
<feature type="compositionally biased region" description="Basic residues" evidence="3">
    <location>
        <begin position="1105"/>
        <end position="1116"/>
    </location>
</feature>
<dbReference type="PANTHER" id="PTHR46136:SF1">
    <property type="entry name" value="TRANSCRIPTION FACTOR GTE11-RELATED"/>
    <property type="match status" value="1"/>
</dbReference>
<keyword evidence="6" id="KW-1185">Reference proteome</keyword>
<dbReference type="EMBL" id="BLLK01000027">
    <property type="protein sequence ID" value="GFH48331.1"/>
    <property type="molecule type" value="Genomic_DNA"/>
</dbReference>
<organism evidence="5 6">
    <name type="scientific">Chaetoceros tenuissimus</name>
    <dbReference type="NCBI Taxonomy" id="426638"/>
    <lineage>
        <taxon>Eukaryota</taxon>
        <taxon>Sar</taxon>
        <taxon>Stramenopiles</taxon>
        <taxon>Ochrophyta</taxon>
        <taxon>Bacillariophyta</taxon>
        <taxon>Coscinodiscophyceae</taxon>
        <taxon>Chaetocerotophycidae</taxon>
        <taxon>Chaetocerotales</taxon>
        <taxon>Chaetocerotaceae</taxon>
        <taxon>Chaetoceros</taxon>
    </lineage>
</organism>
<feature type="domain" description="Bromo" evidence="4">
    <location>
        <begin position="951"/>
        <end position="1038"/>
    </location>
</feature>
<feature type="region of interest" description="Disordered" evidence="3">
    <location>
        <begin position="478"/>
        <end position="501"/>
    </location>
</feature>
<dbReference type="PROSITE" id="PS50014">
    <property type="entry name" value="BROMODOMAIN_2"/>
    <property type="match status" value="1"/>
</dbReference>
<accession>A0AAD3H2X5</accession>
<reference evidence="5 6" key="1">
    <citation type="journal article" date="2021" name="Sci. Rep.">
        <title>The genome of the diatom Chaetoceros tenuissimus carries an ancient integrated fragment of an extant virus.</title>
        <authorList>
            <person name="Hongo Y."/>
            <person name="Kimura K."/>
            <person name="Takaki Y."/>
            <person name="Yoshida Y."/>
            <person name="Baba S."/>
            <person name="Kobayashi G."/>
            <person name="Nagasaki K."/>
            <person name="Hano T."/>
            <person name="Tomaru Y."/>
        </authorList>
    </citation>
    <scope>NUCLEOTIDE SEQUENCE [LARGE SCALE GENOMIC DNA]</scope>
    <source>
        <strain evidence="5 6">NIES-3715</strain>
    </source>
</reference>
<dbReference type="PRINTS" id="PR00503">
    <property type="entry name" value="BROMODOMAIN"/>
</dbReference>
<dbReference type="InterPro" id="IPR052442">
    <property type="entry name" value="Env_Response_Regulator"/>
</dbReference>
<gene>
    <name evidence="5" type="ORF">CTEN210_04807</name>
</gene>
<dbReference type="Proteomes" id="UP001054902">
    <property type="component" value="Unassembled WGS sequence"/>
</dbReference>
<keyword evidence="1 2" id="KW-0103">Bromodomain</keyword>
<dbReference type="Gene3D" id="1.20.920.10">
    <property type="entry name" value="Bromodomain-like"/>
    <property type="match status" value="1"/>
</dbReference>
<evidence type="ECO:0000259" key="4">
    <source>
        <dbReference type="PROSITE" id="PS50014"/>
    </source>
</evidence>
<dbReference type="InterPro" id="IPR036427">
    <property type="entry name" value="Bromodomain-like_sf"/>
</dbReference>
<comment type="caution">
    <text evidence="5">The sequence shown here is derived from an EMBL/GenBank/DDBJ whole genome shotgun (WGS) entry which is preliminary data.</text>
</comment>
<evidence type="ECO:0000256" key="1">
    <source>
        <dbReference type="ARBA" id="ARBA00023117"/>
    </source>
</evidence>
<name>A0AAD3H2X5_9STRA</name>
<evidence type="ECO:0000256" key="2">
    <source>
        <dbReference type="PROSITE-ProRule" id="PRU00035"/>
    </source>
</evidence>
<dbReference type="PANTHER" id="PTHR46136">
    <property type="entry name" value="TRANSCRIPTION FACTOR GTE8"/>
    <property type="match status" value="1"/>
</dbReference>